<evidence type="ECO:0000313" key="2">
    <source>
        <dbReference type="EMBL" id="TCO60484.1"/>
    </source>
</evidence>
<name>A0A4R2JMH6_9PSEU</name>
<evidence type="ECO:0000259" key="1">
    <source>
        <dbReference type="Pfam" id="PF19809"/>
    </source>
</evidence>
<protein>
    <recommendedName>
        <fullName evidence="1">DUF6292 domain-containing protein</fullName>
    </recommendedName>
</protein>
<dbReference type="EMBL" id="SLWS01000003">
    <property type="protein sequence ID" value="TCO60484.1"/>
    <property type="molecule type" value="Genomic_DNA"/>
</dbReference>
<feature type="domain" description="DUF6292" evidence="1">
    <location>
        <begin position="38"/>
        <end position="124"/>
    </location>
</feature>
<comment type="caution">
    <text evidence="2">The sequence shown here is derived from an EMBL/GenBank/DDBJ whole genome shotgun (WGS) entry which is preliminary data.</text>
</comment>
<evidence type="ECO:0000313" key="3">
    <source>
        <dbReference type="Proteomes" id="UP000295680"/>
    </source>
</evidence>
<proteinExistence type="predicted"/>
<dbReference type="Proteomes" id="UP000295680">
    <property type="component" value="Unassembled WGS sequence"/>
</dbReference>
<reference evidence="2 3" key="1">
    <citation type="submission" date="2019-03" db="EMBL/GenBank/DDBJ databases">
        <title>Genomic Encyclopedia of Type Strains, Phase IV (KMG-IV): sequencing the most valuable type-strain genomes for metagenomic binning, comparative biology and taxonomic classification.</title>
        <authorList>
            <person name="Goeker M."/>
        </authorList>
    </citation>
    <scope>NUCLEOTIDE SEQUENCE [LARGE SCALE GENOMIC DNA]</scope>
    <source>
        <strain evidence="2 3">DSM 45934</strain>
    </source>
</reference>
<accession>A0A4R2JMH6</accession>
<sequence length="154" mass="16348">MTSEQDRLPRTAIVHNGGVEPWSVDDGVHALSRGLAGYLSAVAHAVGVPAEGTSFEVSDTATAYLALTRRWSRRPGKDLMLVWSERTGWALLVETDPGETPVSVARLGGECVPPPEVVARFVADALTGPGSQPATAPVPANRTRLTESLTRYST</sequence>
<dbReference type="InterPro" id="IPR046259">
    <property type="entry name" value="DUF6292"/>
</dbReference>
<dbReference type="AlphaFoldDB" id="A0A4R2JMH6"/>
<gene>
    <name evidence="2" type="ORF">EV192_10359</name>
</gene>
<dbReference type="Pfam" id="PF19809">
    <property type="entry name" value="DUF6292"/>
    <property type="match status" value="1"/>
</dbReference>
<keyword evidence="3" id="KW-1185">Reference proteome</keyword>
<organism evidence="2 3">
    <name type="scientific">Actinocrispum wychmicini</name>
    <dbReference type="NCBI Taxonomy" id="1213861"/>
    <lineage>
        <taxon>Bacteria</taxon>
        <taxon>Bacillati</taxon>
        <taxon>Actinomycetota</taxon>
        <taxon>Actinomycetes</taxon>
        <taxon>Pseudonocardiales</taxon>
        <taxon>Pseudonocardiaceae</taxon>
        <taxon>Actinocrispum</taxon>
    </lineage>
</organism>